<evidence type="ECO:0000313" key="2">
    <source>
        <dbReference type="Proteomes" id="UP000679749"/>
    </source>
</evidence>
<reference evidence="1" key="1">
    <citation type="submission" date="2021-05" db="EMBL/GenBank/DDBJ databases">
        <title>Novel Bacillus species.</title>
        <authorList>
            <person name="Liu G."/>
        </authorList>
    </citation>
    <scope>NUCLEOTIDE SEQUENCE</scope>
    <source>
        <strain evidence="1">FJAT-49825</strain>
    </source>
</reference>
<dbReference type="Proteomes" id="UP000679749">
    <property type="component" value="Unassembled WGS sequence"/>
</dbReference>
<dbReference type="AlphaFoldDB" id="A0A942YXG6"/>
<proteinExistence type="predicted"/>
<sequence length="107" mass="12687">MIKMLTRRTCIQYDVTLFQTPKHRERKGHKQVYRTTIQAGSREQCLQETFSQFNVTDRIPPKYKGRFLSTWDIVLIDEGRGGQYYFQLQPGGWYPINRIVLLTDKEG</sequence>
<evidence type="ECO:0000313" key="1">
    <source>
        <dbReference type="EMBL" id="MBS4215999.1"/>
    </source>
</evidence>
<dbReference type="EMBL" id="JAGYPF010000005">
    <property type="protein sequence ID" value="MBS4215999.1"/>
    <property type="molecule type" value="Genomic_DNA"/>
</dbReference>
<comment type="caution">
    <text evidence="1">The sequence shown here is derived from an EMBL/GenBank/DDBJ whole genome shotgun (WGS) entry which is preliminary data.</text>
</comment>
<gene>
    <name evidence="1" type="ORF">KHA99_26600</name>
</gene>
<protein>
    <submittedName>
        <fullName evidence="1">Uncharacterized protein</fullName>
    </submittedName>
</protein>
<dbReference type="RefSeq" id="WP_213120495.1">
    <property type="nucleotide sequence ID" value="NZ_JAGYPF010000005.1"/>
</dbReference>
<organism evidence="1 2">
    <name type="scientific">Neobacillus rhizophilus</name>
    <dbReference type="NCBI Taxonomy" id="2833579"/>
    <lineage>
        <taxon>Bacteria</taxon>
        <taxon>Bacillati</taxon>
        <taxon>Bacillota</taxon>
        <taxon>Bacilli</taxon>
        <taxon>Bacillales</taxon>
        <taxon>Bacillaceae</taxon>
        <taxon>Neobacillus</taxon>
    </lineage>
</organism>
<name>A0A942YXG6_9BACI</name>
<keyword evidence="2" id="KW-1185">Reference proteome</keyword>
<accession>A0A942YXG6</accession>